<keyword evidence="3" id="KW-1185">Reference proteome</keyword>
<dbReference type="GeneID" id="72428632"/>
<sequence length="99" mass="11109" precursor="true">MKKAKSDAMHRVRSVRAAWREMGRLLAHLLIGAVLLLCLVAMESIVIVAVRTMVHMVGEHWFTSLMEGLDAVFVLIDVALSLWWVVKSAKRAAQESSHE</sequence>
<keyword evidence="1" id="KW-1133">Transmembrane helix</keyword>
<accession>M4NG27</accession>
<keyword evidence="1" id="KW-0472">Membrane</keyword>
<dbReference type="HOGENOM" id="CLU_2318243_0_0_6"/>
<reference evidence="2 3" key="1">
    <citation type="submission" date="2012-04" db="EMBL/GenBank/DDBJ databases">
        <title>Complete genome of Rhodanobacter sp. 2APBS1.</title>
        <authorList>
            <consortium name="US DOE Joint Genome Institute"/>
            <person name="Huntemann M."/>
            <person name="Wei C.-L."/>
            <person name="Han J."/>
            <person name="Detter J.C."/>
            <person name="Han C."/>
            <person name="Tapia R."/>
            <person name="Munk A.C.C."/>
            <person name="Chen A."/>
            <person name="Krypides N."/>
            <person name="Mavromatis K."/>
            <person name="Markowitz V."/>
            <person name="Szeto E."/>
            <person name="Ivanova N."/>
            <person name="Mikhailova N."/>
            <person name="Ovchinnikova G."/>
            <person name="Pagani I."/>
            <person name="Pati A."/>
            <person name="Goodwin L."/>
            <person name="Peters L."/>
            <person name="Pitluck S."/>
            <person name="Woyke T."/>
            <person name="Prakash O."/>
            <person name="Elkins J."/>
            <person name="Brown S."/>
            <person name="Palumbo A."/>
            <person name="Hemme C."/>
            <person name="Zhou J."/>
            <person name="Watson D."/>
            <person name="Jardine P."/>
            <person name="Kostka J."/>
            <person name="Green S."/>
        </authorList>
    </citation>
    <scope>NUCLEOTIDE SEQUENCE [LARGE SCALE GENOMIC DNA]</scope>
    <source>
        <strain evidence="2 3">2APBS1</strain>
    </source>
</reference>
<dbReference type="Proteomes" id="UP000011859">
    <property type="component" value="Chromosome"/>
</dbReference>
<feature type="transmembrane region" description="Helical" evidence="1">
    <location>
        <begin position="65"/>
        <end position="86"/>
    </location>
</feature>
<gene>
    <name evidence="2" type="ORF">R2APBS1_1898</name>
</gene>
<organism evidence="2 3">
    <name type="scientific">Rhodanobacter denitrificans</name>
    <dbReference type="NCBI Taxonomy" id="666685"/>
    <lineage>
        <taxon>Bacteria</taxon>
        <taxon>Pseudomonadati</taxon>
        <taxon>Pseudomonadota</taxon>
        <taxon>Gammaproteobacteria</taxon>
        <taxon>Lysobacterales</taxon>
        <taxon>Rhodanobacteraceae</taxon>
        <taxon>Rhodanobacter</taxon>
    </lineage>
</organism>
<dbReference type="STRING" id="666685.R2APBS1_1898"/>
<dbReference type="KEGG" id="rhd:R2APBS1_1898"/>
<dbReference type="AlphaFoldDB" id="M4NG27"/>
<evidence type="ECO:0000313" key="3">
    <source>
        <dbReference type="Proteomes" id="UP000011859"/>
    </source>
</evidence>
<protein>
    <submittedName>
        <fullName evidence="2">Uncharacterized protein</fullName>
    </submittedName>
</protein>
<evidence type="ECO:0000313" key="2">
    <source>
        <dbReference type="EMBL" id="AGG89022.1"/>
    </source>
</evidence>
<name>M4NG27_9GAMM</name>
<keyword evidence="1" id="KW-0812">Transmembrane</keyword>
<dbReference type="EMBL" id="CP003470">
    <property type="protein sequence ID" value="AGG89022.1"/>
    <property type="molecule type" value="Genomic_DNA"/>
</dbReference>
<evidence type="ECO:0000256" key="1">
    <source>
        <dbReference type="SAM" id="Phobius"/>
    </source>
</evidence>
<dbReference type="RefSeq" id="WP_015447747.1">
    <property type="nucleotide sequence ID" value="NC_020541.1"/>
</dbReference>
<proteinExistence type="predicted"/>